<dbReference type="AlphaFoldDB" id="A0A2N5CLZ3"/>
<name>A0A2N5CLZ3_9CAUL</name>
<dbReference type="Gene3D" id="1.10.287.1490">
    <property type="match status" value="1"/>
</dbReference>
<dbReference type="Proteomes" id="UP000281192">
    <property type="component" value="Chromosome"/>
</dbReference>
<protein>
    <recommendedName>
        <fullName evidence="7">Peptidase M23</fullName>
    </recommendedName>
</protein>
<dbReference type="OrthoDB" id="198726at2"/>
<feature type="chain" id="PRO_5043590513" description="Peptidase M23" evidence="2">
    <location>
        <begin position="27"/>
        <end position="217"/>
    </location>
</feature>
<dbReference type="KEGG" id="cfh:C1707_18855"/>
<gene>
    <name evidence="3" type="ORF">C1707_18855</name>
    <name evidence="4" type="ORF">CFHF_23695</name>
</gene>
<reference evidence="4 5" key="1">
    <citation type="submission" date="2017-12" db="EMBL/GenBank/DDBJ databases">
        <title>The genome sequence of Caulobacter flavus CGMCC1 15093.</title>
        <authorList>
            <person name="Gao J."/>
            <person name="Mao X."/>
            <person name="Sun J."/>
        </authorList>
    </citation>
    <scope>NUCLEOTIDE SEQUENCE [LARGE SCALE GENOMIC DNA]</scope>
    <source>
        <strain evidence="4 5">CGMCC1 15093</strain>
    </source>
</reference>
<dbReference type="EMBL" id="PJRQ01000048">
    <property type="protein sequence ID" value="PLR06918.1"/>
    <property type="molecule type" value="Genomic_DNA"/>
</dbReference>
<evidence type="ECO:0000256" key="2">
    <source>
        <dbReference type="SAM" id="SignalP"/>
    </source>
</evidence>
<reference evidence="3 6" key="2">
    <citation type="submission" date="2018-01" db="EMBL/GenBank/DDBJ databases">
        <title>Complete genome sequence of Caulobacter flavus RHGG3.</title>
        <authorList>
            <person name="Yang E."/>
        </authorList>
    </citation>
    <scope>NUCLEOTIDE SEQUENCE [LARGE SCALE GENOMIC DNA]</scope>
    <source>
        <strain evidence="3 6">RHGG3</strain>
    </source>
</reference>
<dbReference type="Proteomes" id="UP000234483">
    <property type="component" value="Unassembled WGS sequence"/>
</dbReference>
<evidence type="ECO:0000256" key="1">
    <source>
        <dbReference type="SAM" id="MobiDB-lite"/>
    </source>
</evidence>
<feature type="region of interest" description="Disordered" evidence="1">
    <location>
        <begin position="51"/>
        <end position="86"/>
    </location>
</feature>
<evidence type="ECO:0000313" key="3">
    <source>
        <dbReference type="EMBL" id="AYV48157.1"/>
    </source>
</evidence>
<evidence type="ECO:0000313" key="5">
    <source>
        <dbReference type="Proteomes" id="UP000234483"/>
    </source>
</evidence>
<feature type="compositionally biased region" description="Basic and acidic residues" evidence="1">
    <location>
        <begin position="59"/>
        <end position="70"/>
    </location>
</feature>
<accession>A0A2N5CLZ3</accession>
<keyword evidence="6" id="KW-1185">Reference proteome</keyword>
<evidence type="ECO:0000313" key="6">
    <source>
        <dbReference type="Proteomes" id="UP000281192"/>
    </source>
</evidence>
<evidence type="ECO:0000313" key="4">
    <source>
        <dbReference type="EMBL" id="PLR06918.1"/>
    </source>
</evidence>
<keyword evidence="2" id="KW-0732">Signal</keyword>
<proteinExistence type="predicted"/>
<dbReference type="RefSeq" id="WP_101715389.1">
    <property type="nucleotide sequence ID" value="NZ_CP026100.1"/>
</dbReference>
<organism evidence="4 5">
    <name type="scientific">Caulobacter flavus</name>
    <dbReference type="NCBI Taxonomy" id="1679497"/>
    <lineage>
        <taxon>Bacteria</taxon>
        <taxon>Pseudomonadati</taxon>
        <taxon>Pseudomonadota</taxon>
        <taxon>Alphaproteobacteria</taxon>
        <taxon>Caulobacterales</taxon>
        <taxon>Caulobacteraceae</taxon>
        <taxon>Caulobacter</taxon>
    </lineage>
</organism>
<feature type="signal peptide" evidence="2">
    <location>
        <begin position="1"/>
        <end position="26"/>
    </location>
</feature>
<sequence length="217" mass="23618">MARRSSSIAAMAASALLPLLASPAFAQSLEDRLRTQLVAVTAELRGAQSRQAALTAQKDAAEKERDELRRRLSGTEGQLRAARRKAAAPVVDTGKIDALTQSVAEARAEAETARAQAAQLTAERDQAVTERDKLKTEVVQRDEALRLARAKNDQAIAVAKDVLETLSNVGVADVLARKEPLTGLHRVRIQKLEQDFGDRIYDSRLDVRPPAEARPPQ</sequence>
<dbReference type="EMBL" id="CP026100">
    <property type="protein sequence ID" value="AYV48157.1"/>
    <property type="molecule type" value="Genomic_DNA"/>
</dbReference>
<evidence type="ECO:0008006" key="7">
    <source>
        <dbReference type="Google" id="ProtNLM"/>
    </source>
</evidence>